<keyword evidence="5" id="KW-1185">Reference proteome</keyword>
<dbReference type="PANTHER" id="PTHR43673:SF10">
    <property type="entry name" value="NADH DEHYDROGENASE_NAD(P)H NITROREDUCTASE XCC3605-RELATED"/>
    <property type="match status" value="1"/>
</dbReference>
<dbReference type="EMBL" id="AFAY01000030">
    <property type="protein sequence ID" value="EGF10851.1"/>
    <property type="molecule type" value="Genomic_DNA"/>
</dbReference>
<comment type="caution">
    <text evidence="4">The sequence shown here is derived from an EMBL/GenBank/DDBJ whole genome shotgun (WGS) entry which is preliminary data.</text>
</comment>
<reference evidence="4 5" key="1">
    <citation type="submission" date="2011-02" db="EMBL/GenBank/DDBJ databases">
        <authorList>
            <person name="Muzny D."/>
            <person name="Qin X."/>
            <person name="Deng J."/>
            <person name="Jiang H."/>
            <person name="Liu Y."/>
            <person name="Qu J."/>
            <person name="Song X.-Z."/>
            <person name="Zhang L."/>
            <person name="Thornton R."/>
            <person name="Coyle M."/>
            <person name="Francisco L."/>
            <person name="Jackson L."/>
            <person name="Javaid M."/>
            <person name="Korchina V."/>
            <person name="Kovar C."/>
            <person name="Mata R."/>
            <person name="Mathew T."/>
            <person name="Ngo R."/>
            <person name="Nguyen L."/>
            <person name="Nguyen N."/>
            <person name="Okwuonu G."/>
            <person name="Ongeri F."/>
            <person name="Pham C."/>
            <person name="Simmons D."/>
            <person name="Wilczek-Boney K."/>
            <person name="Hale W."/>
            <person name="Jakkamsetti A."/>
            <person name="Pham P."/>
            <person name="Ruth R."/>
            <person name="San Lucas F."/>
            <person name="Warren J."/>
            <person name="Zhang J."/>
            <person name="Zhao Z."/>
            <person name="Zhou C."/>
            <person name="Zhu D."/>
            <person name="Lee S."/>
            <person name="Bess C."/>
            <person name="Blankenburg K."/>
            <person name="Forbes L."/>
            <person name="Fu Q."/>
            <person name="Gubbala S."/>
            <person name="Hirani K."/>
            <person name="Jayaseelan J.C."/>
            <person name="Lara F."/>
            <person name="Munidasa M."/>
            <person name="Palculict T."/>
            <person name="Patil S."/>
            <person name="Pu L.-L."/>
            <person name="Saada N."/>
            <person name="Tang L."/>
            <person name="Weissenberger G."/>
            <person name="Zhu Y."/>
            <person name="Hemphill L."/>
            <person name="Shang Y."/>
            <person name="Youmans B."/>
            <person name="Ayvaz T."/>
            <person name="Ross M."/>
            <person name="Santibanez J."/>
            <person name="Aqrawi P."/>
            <person name="Gross S."/>
            <person name="Joshi V."/>
            <person name="Fowler G."/>
            <person name="Nazareth L."/>
            <person name="Reid J."/>
            <person name="Worley K."/>
            <person name="Petrosino J."/>
            <person name="Highlander S."/>
            <person name="Gibbs R."/>
        </authorList>
    </citation>
    <scope>NUCLEOTIDE SEQUENCE [LARGE SCALE GENOMIC DNA]</scope>
    <source>
        <strain evidence="4 5">ATCC BAA-1200</strain>
    </source>
</reference>
<dbReference type="AlphaFoldDB" id="F2BCR7"/>
<accession>F2BCR7</accession>
<evidence type="ECO:0000256" key="2">
    <source>
        <dbReference type="ARBA" id="ARBA00023002"/>
    </source>
</evidence>
<evidence type="ECO:0000256" key="1">
    <source>
        <dbReference type="ARBA" id="ARBA00007118"/>
    </source>
</evidence>
<dbReference type="GO" id="GO:0016491">
    <property type="term" value="F:oxidoreductase activity"/>
    <property type="evidence" value="ECO:0007669"/>
    <property type="project" value="UniProtKB-KW"/>
</dbReference>
<dbReference type="PANTHER" id="PTHR43673">
    <property type="entry name" value="NAD(P)H NITROREDUCTASE YDGI-RELATED"/>
    <property type="match status" value="1"/>
</dbReference>
<feature type="domain" description="Nitroreductase" evidence="3">
    <location>
        <begin position="22"/>
        <end position="231"/>
    </location>
</feature>
<evidence type="ECO:0000313" key="5">
    <source>
        <dbReference type="Proteomes" id="UP000004105"/>
    </source>
</evidence>
<name>F2BCR7_9NEIS</name>
<dbReference type="InterPro" id="IPR000415">
    <property type="entry name" value="Nitroreductase-like"/>
</dbReference>
<sequence length="255" mass="29197">MSVSDDPALYERKHMPLQNLLEHRRSVRHYADTPIDPETVRRCLKMAQLAPSSSNMQLYEFYHITDPAVLKRLAEACFNQQAAATAQQMVVFVTRQDLFAERARAVLEFERGNIRRNSPPEKHAKRIAASEGYYGKLMPFLYARCFGLIGGLRWLISRSIGLFRPMQREVTEADVRTVVHKSCALAAQTFMLAMAENGLDTCPMEGLDSRRVKRILNLPRGAQINMIAACGIRKQGHGIWGERFRLPFDEVYRRI</sequence>
<dbReference type="HOGENOM" id="CLU_070764_4_3_4"/>
<dbReference type="Proteomes" id="UP000004105">
    <property type="component" value="Unassembled WGS sequence"/>
</dbReference>
<keyword evidence="2 4" id="KW-0560">Oxidoreductase</keyword>
<dbReference type="EC" id="1.6.6.-" evidence="4"/>
<dbReference type="InterPro" id="IPR029479">
    <property type="entry name" value="Nitroreductase"/>
</dbReference>
<dbReference type="Pfam" id="PF00881">
    <property type="entry name" value="Nitroreductase"/>
    <property type="match status" value="1"/>
</dbReference>
<proteinExistence type="inferred from homology"/>
<evidence type="ECO:0000259" key="3">
    <source>
        <dbReference type="Pfam" id="PF00881"/>
    </source>
</evidence>
<dbReference type="SUPFAM" id="SSF55469">
    <property type="entry name" value="FMN-dependent nitroreductase-like"/>
    <property type="match status" value="1"/>
</dbReference>
<organism evidence="4 5">
    <name type="scientific">Neisseria bacilliformis ATCC BAA-1200</name>
    <dbReference type="NCBI Taxonomy" id="888742"/>
    <lineage>
        <taxon>Bacteria</taxon>
        <taxon>Pseudomonadati</taxon>
        <taxon>Pseudomonadota</taxon>
        <taxon>Betaproteobacteria</taxon>
        <taxon>Neisseriales</taxon>
        <taxon>Neisseriaceae</taxon>
        <taxon>Neisseria</taxon>
    </lineage>
</organism>
<gene>
    <name evidence="4" type="primary">yfkO</name>
    <name evidence="4" type="ORF">HMPREF9123_1522</name>
</gene>
<comment type="similarity">
    <text evidence="1">Belongs to the nitroreductase family.</text>
</comment>
<evidence type="ECO:0000313" key="4">
    <source>
        <dbReference type="EMBL" id="EGF10851.1"/>
    </source>
</evidence>
<dbReference type="Gene3D" id="3.40.109.10">
    <property type="entry name" value="NADH Oxidase"/>
    <property type="match status" value="1"/>
</dbReference>
<dbReference type="STRING" id="267212.GCA_001063965_01634"/>
<protein>
    <submittedName>
        <fullName evidence="4">NAD(P)H-flavin oxidoreductase</fullName>
        <ecNumber evidence="4">1.6.6.-</ecNumber>
    </submittedName>
</protein>